<evidence type="ECO:0000259" key="5">
    <source>
        <dbReference type="Pfam" id="PF01923"/>
    </source>
</evidence>
<dbReference type="PANTHER" id="PTHR12213:SF0">
    <property type="entry name" value="CORRINOID ADENOSYLTRANSFERASE MMAB"/>
    <property type="match status" value="1"/>
</dbReference>
<evidence type="ECO:0000256" key="3">
    <source>
        <dbReference type="ARBA" id="ARBA00022840"/>
    </source>
</evidence>
<evidence type="ECO:0000313" key="6">
    <source>
        <dbReference type="EMBL" id="OGG07888.1"/>
    </source>
</evidence>
<dbReference type="InterPro" id="IPR016030">
    <property type="entry name" value="CblAdoTrfase-like"/>
</dbReference>
<dbReference type="Gene3D" id="1.20.1200.10">
    <property type="entry name" value="Cobalamin adenosyltransferase-like"/>
    <property type="match status" value="1"/>
</dbReference>
<gene>
    <name evidence="6" type="ORF">A2777_00565</name>
</gene>
<sequence>MKVKIYTKTGDQGFTSTYKGIRILKSDPQVAAYGSIDELNSILGVLINYLNNEKKIKNFIVQVQSDLFAIGAFLAGNKISLKYLKTRVTLMEKLIDELESRLPLLKNFILPGGKLSSAWANFSRAVCRRAERKVVRLKTAGFDMDGRILIYLNRLSDLLFIIGRYSNFRLRIPEIIWKKKDL</sequence>
<dbReference type="SUPFAM" id="SSF89028">
    <property type="entry name" value="Cobalamin adenosyltransferase-like"/>
    <property type="match status" value="1"/>
</dbReference>
<dbReference type="Proteomes" id="UP000177354">
    <property type="component" value="Unassembled WGS sequence"/>
</dbReference>
<reference evidence="6 7" key="1">
    <citation type="journal article" date="2016" name="Nat. Commun.">
        <title>Thousands of microbial genomes shed light on interconnected biogeochemical processes in an aquifer system.</title>
        <authorList>
            <person name="Anantharaman K."/>
            <person name="Brown C.T."/>
            <person name="Hug L.A."/>
            <person name="Sharon I."/>
            <person name="Castelle C.J."/>
            <person name="Probst A.J."/>
            <person name="Thomas B.C."/>
            <person name="Singh A."/>
            <person name="Wilkins M.J."/>
            <person name="Karaoz U."/>
            <person name="Brodie E.L."/>
            <person name="Williams K.H."/>
            <person name="Hubbard S.S."/>
            <person name="Banfield J.F."/>
        </authorList>
    </citation>
    <scope>NUCLEOTIDE SEQUENCE [LARGE SCALE GENOMIC DNA]</scope>
</reference>
<evidence type="ECO:0000256" key="2">
    <source>
        <dbReference type="ARBA" id="ARBA00022741"/>
    </source>
</evidence>
<evidence type="ECO:0000256" key="4">
    <source>
        <dbReference type="RuleBase" id="RU366026"/>
    </source>
</evidence>
<protein>
    <recommendedName>
        <fullName evidence="4">Corrinoid adenosyltransferase</fullName>
        <ecNumber evidence="4">2.5.1.17</ecNumber>
    </recommendedName>
    <alternativeName>
        <fullName evidence="4">Cob(II)alamin adenosyltransferase</fullName>
    </alternativeName>
    <alternativeName>
        <fullName evidence="4">Cob(II)yrinic acid a,c-diamide adenosyltransferase</fullName>
    </alternativeName>
    <alternativeName>
        <fullName evidence="4">Cobinamide/cobalamin adenosyltransferase</fullName>
    </alternativeName>
</protein>
<keyword evidence="4" id="KW-0169">Cobalamin biosynthesis</keyword>
<accession>A0A1F5Z616</accession>
<evidence type="ECO:0000256" key="1">
    <source>
        <dbReference type="ARBA" id="ARBA00022679"/>
    </source>
</evidence>
<comment type="catalytic activity">
    <reaction evidence="4">
        <text>2 cob(II)alamin + reduced [electron-transfer flavoprotein] + 2 ATP = 2 adenosylcob(III)alamin + 2 triphosphate + oxidized [electron-transfer flavoprotein] + 3 H(+)</text>
        <dbReference type="Rhea" id="RHEA:28671"/>
        <dbReference type="Rhea" id="RHEA-COMP:10685"/>
        <dbReference type="Rhea" id="RHEA-COMP:10686"/>
        <dbReference type="ChEBI" id="CHEBI:15378"/>
        <dbReference type="ChEBI" id="CHEBI:16304"/>
        <dbReference type="ChEBI" id="CHEBI:18036"/>
        <dbReference type="ChEBI" id="CHEBI:18408"/>
        <dbReference type="ChEBI" id="CHEBI:30616"/>
        <dbReference type="ChEBI" id="CHEBI:57692"/>
        <dbReference type="ChEBI" id="CHEBI:58307"/>
        <dbReference type="EC" id="2.5.1.17"/>
    </reaction>
</comment>
<keyword evidence="2 4" id="KW-0547">Nucleotide-binding</keyword>
<name>A0A1F5Z616_9BACT</name>
<comment type="catalytic activity">
    <reaction evidence="4">
        <text>2 cob(II)yrinate a,c diamide + reduced [electron-transfer flavoprotein] + 2 ATP = 2 adenosylcob(III)yrinate a,c-diamide + 2 triphosphate + oxidized [electron-transfer flavoprotein] + 3 H(+)</text>
        <dbReference type="Rhea" id="RHEA:11528"/>
        <dbReference type="Rhea" id="RHEA-COMP:10685"/>
        <dbReference type="Rhea" id="RHEA-COMP:10686"/>
        <dbReference type="ChEBI" id="CHEBI:15378"/>
        <dbReference type="ChEBI" id="CHEBI:18036"/>
        <dbReference type="ChEBI" id="CHEBI:30616"/>
        <dbReference type="ChEBI" id="CHEBI:57692"/>
        <dbReference type="ChEBI" id="CHEBI:58307"/>
        <dbReference type="ChEBI" id="CHEBI:58503"/>
        <dbReference type="ChEBI" id="CHEBI:58537"/>
        <dbReference type="EC" id="2.5.1.17"/>
    </reaction>
</comment>
<comment type="similarity">
    <text evidence="4">Belongs to the Cob(I)alamin adenosyltransferase family.</text>
</comment>
<dbReference type="UniPathway" id="UPA00148">
    <property type="reaction ID" value="UER00233"/>
</dbReference>
<keyword evidence="3 4" id="KW-0067">ATP-binding</keyword>
<dbReference type="InterPro" id="IPR029499">
    <property type="entry name" value="PduO-typ"/>
</dbReference>
<evidence type="ECO:0000313" key="7">
    <source>
        <dbReference type="Proteomes" id="UP000177354"/>
    </source>
</evidence>
<feature type="domain" description="Cobalamin adenosyltransferase-like" evidence="5">
    <location>
        <begin position="5"/>
        <end position="165"/>
    </location>
</feature>
<dbReference type="GO" id="GO:0009236">
    <property type="term" value="P:cobalamin biosynthetic process"/>
    <property type="evidence" value="ECO:0007669"/>
    <property type="project" value="UniProtKB-UniRule"/>
</dbReference>
<dbReference type="GO" id="GO:0008817">
    <property type="term" value="F:corrinoid adenosyltransferase activity"/>
    <property type="evidence" value="ECO:0007669"/>
    <property type="project" value="UniProtKB-UniRule"/>
</dbReference>
<comment type="caution">
    <text evidence="6">The sequence shown here is derived from an EMBL/GenBank/DDBJ whole genome shotgun (WGS) entry which is preliminary data.</text>
</comment>
<dbReference type="NCBIfam" id="TIGR00636">
    <property type="entry name" value="PduO_Nterm"/>
    <property type="match status" value="1"/>
</dbReference>
<proteinExistence type="inferred from homology"/>
<organism evidence="6 7">
    <name type="scientific">Candidatus Gottesmanbacteria bacterium RIFCSPHIGHO2_01_FULL_40_15</name>
    <dbReference type="NCBI Taxonomy" id="1798376"/>
    <lineage>
        <taxon>Bacteria</taxon>
        <taxon>Candidatus Gottesmaniibacteriota</taxon>
    </lineage>
</organism>
<dbReference type="EC" id="2.5.1.17" evidence="4"/>
<keyword evidence="1 4" id="KW-0808">Transferase</keyword>
<dbReference type="EMBL" id="MFJF01000007">
    <property type="protein sequence ID" value="OGG07888.1"/>
    <property type="molecule type" value="Genomic_DNA"/>
</dbReference>
<dbReference type="InterPro" id="IPR036451">
    <property type="entry name" value="CblAdoTrfase-like_sf"/>
</dbReference>
<dbReference type="GO" id="GO:0005524">
    <property type="term" value="F:ATP binding"/>
    <property type="evidence" value="ECO:0007669"/>
    <property type="project" value="UniProtKB-UniRule"/>
</dbReference>
<dbReference type="Pfam" id="PF01923">
    <property type="entry name" value="Cob_adeno_trans"/>
    <property type="match status" value="1"/>
</dbReference>
<dbReference type="PANTHER" id="PTHR12213">
    <property type="entry name" value="CORRINOID ADENOSYLTRANSFERASE"/>
    <property type="match status" value="1"/>
</dbReference>
<comment type="pathway">
    <text evidence="4">Cofactor biosynthesis; adenosylcobalamin biosynthesis; adenosylcobalamin from cob(II)yrinate a,c-diamide: step 2/7.</text>
</comment>
<dbReference type="AlphaFoldDB" id="A0A1F5Z616"/>